<reference evidence="2" key="1">
    <citation type="submission" date="2023-10" db="EMBL/GenBank/DDBJ databases">
        <authorList>
            <person name="Chen Y."/>
            <person name="Shah S."/>
            <person name="Dougan E. K."/>
            <person name="Thang M."/>
            <person name="Chan C."/>
        </authorList>
    </citation>
    <scope>NUCLEOTIDE SEQUENCE [LARGE SCALE GENOMIC DNA]</scope>
</reference>
<dbReference type="EMBL" id="CAUYUJ010014427">
    <property type="protein sequence ID" value="CAK0841092.1"/>
    <property type="molecule type" value="Genomic_DNA"/>
</dbReference>
<feature type="compositionally biased region" description="Polar residues" evidence="1">
    <location>
        <begin position="160"/>
        <end position="173"/>
    </location>
</feature>
<evidence type="ECO:0008006" key="4">
    <source>
        <dbReference type="Google" id="ProtNLM"/>
    </source>
</evidence>
<feature type="region of interest" description="Disordered" evidence="1">
    <location>
        <begin position="309"/>
        <end position="343"/>
    </location>
</feature>
<feature type="region of interest" description="Disordered" evidence="1">
    <location>
        <begin position="159"/>
        <end position="192"/>
    </location>
</feature>
<comment type="caution">
    <text evidence="2">The sequence shown here is derived from an EMBL/GenBank/DDBJ whole genome shotgun (WGS) entry which is preliminary data.</text>
</comment>
<gene>
    <name evidence="2" type="ORF">PCOR1329_LOCUS36383</name>
</gene>
<accession>A0ABN9T886</accession>
<evidence type="ECO:0000313" key="3">
    <source>
        <dbReference type="Proteomes" id="UP001189429"/>
    </source>
</evidence>
<proteinExistence type="predicted"/>
<organism evidence="2 3">
    <name type="scientific">Prorocentrum cordatum</name>
    <dbReference type="NCBI Taxonomy" id="2364126"/>
    <lineage>
        <taxon>Eukaryota</taxon>
        <taxon>Sar</taxon>
        <taxon>Alveolata</taxon>
        <taxon>Dinophyceae</taxon>
        <taxon>Prorocentrales</taxon>
        <taxon>Prorocentraceae</taxon>
        <taxon>Prorocentrum</taxon>
    </lineage>
</organism>
<feature type="region of interest" description="Disordered" evidence="1">
    <location>
        <begin position="1089"/>
        <end position="1109"/>
    </location>
</feature>
<evidence type="ECO:0000256" key="1">
    <source>
        <dbReference type="SAM" id="MobiDB-lite"/>
    </source>
</evidence>
<keyword evidence="3" id="KW-1185">Reference proteome</keyword>
<feature type="region of interest" description="Disordered" evidence="1">
    <location>
        <begin position="560"/>
        <end position="585"/>
    </location>
</feature>
<dbReference type="Proteomes" id="UP001189429">
    <property type="component" value="Unassembled WGS sequence"/>
</dbReference>
<protein>
    <recommendedName>
        <fullName evidence="4">RNA-directed RNA polymerase</fullName>
    </recommendedName>
</protein>
<feature type="compositionally biased region" description="Basic and acidic residues" evidence="1">
    <location>
        <begin position="562"/>
        <end position="585"/>
    </location>
</feature>
<sequence length="1496" mass="161176">MAARTLDAPERRPTGFFDDSYEVRWHARLPALATPSPGHSDAQPEDGRCPIADAAHPGFGDAPPLAAPANRESFVIRGGSSFAFADEPRVAVERMADKAGRFAAFERASTTLAAAGIISIIRHLDWRAPTMLFSRDQFDYASCAAIEHLARWFQEKESAARQNPQAPGCTNLNGAFAAPTAEDGRARPPDVSKWISPLRRDEAQSTKQGRPRSEEVKNFRQAANGCKGARAAGRGLASAEIHAARLDLEDGFYQFADDPIAAGLGFDFPEMAPDFGDPLVHLPADGSLVQARGDARAFAVFRRGRPGRPVADPVLLPGPARGGPRQSGPEHRGEMRPAPLPDPGRLLAQPCVDNASANGFNFGDAEGALGGAKQTFDFPGIDYQDLVEPTKLHTTVGVVLDGAERRLLDELRIAKGLDQLVDIDHAAPWSHVARCSDASGGDGRRRHGWHALAETACTDHEVTRAFQQLLGAMVKMEVEELVDPWAPHGAMRGWGLDRHVAPIHAKAARAQMPGLVRAARDPRMFRSGSMGGNAEAFRSFEKGEARDRALLQLSQVSAARQTGHEIQRTQRHIESERNPTDKGSRVAELGQLPGLIGPFITTTGRKLFKSFFGSYGFMISTAGPDRARDPPPREGAVLTADNLADEGPEGVDAAGALLVSFDGYIRPCNALAIAGHDTSERRARSNPNYPNPAVTFALPADDLGQQLAPTMKSGAYDCTIVFGDEASPKAGQAARRDALLRAMRHRRPTRPSSVMLPKHEQLFNQAVDDVGLSAPQRSAQESNSSGVTFAYDAHKGDASDGADEGMQRMTPEVLEERAQPCEAVIRLRWIARRCPDGAAPGALSRAYAEAALTRPQGGAAGASGALAATIKVGPHRRTGHGWAAFIRQAPPLTPRRPAAPPPRLRAAPFRTGGPLCLHRRAALSAQALPACTLAAPLFRAAGLLVPALSVLAAARARRLGQALTLCADPWLGRRRHAVGEPLRRRRQPMAGLPASTARAEDIGTEVDVAVSFAVHAWKYRTGGAACHDVNLRPRTVRVTVGNAQVFVKAPEPQCLDTPAIATFSRPSTVSVRLGSKEDSALVAGGRASLAMASQRNAPPEKPPPTPRRHPYIEHATLGDPEEFLVSDFVLMESPTLADMYWSQGAGSTLGPVRRSAVLFPAVLGVLKLRWLVRLDAAVRELCSDGPTASVAGFHRLLECFVDILCGFQDCAYSPIQAYNLCIEALRAQFGATAWPLFLAYVNTHDRGVSRNAVGGLPSVSNPSTSMSSPASQACWRATDDTFVAWLSRQDGLLLTASDVMEEFDYYGVPAPVVRTSFPNLMAWSTATYTTRHRFVREARLESAHLAVLLEMPSLRSKWTLDPEETLHIVREICANPRTFSTRIRSRLYHSLLRVPRGPLKIPENMLAKEATEEQLREVWSATTGPSDAGGLTNMALEAMRDKHPPWLVGGEVVSSRFKRAPSAKLPSHPLSARAASALSGRFDASRSVLSASAARA</sequence>
<name>A0ABN9T886_9DINO</name>
<evidence type="ECO:0000313" key="2">
    <source>
        <dbReference type="EMBL" id="CAK0841092.1"/>
    </source>
</evidence>